<evidence type="ECO:0000256" key="1">
    <source>
        <dbReference type="ARBA" id="ARBA00022679"/>
    </source>
</evidence>
<evidence type="ECO:0000313" key="4">
    <source>
        <dbReference type="Proteomes" id="UP000283458"/>
    </source>
</evidence>
<dbReference type="GO" id="GO:0009103">
    <property type="term" value="P:lipopolysaccharide biosynthetic process"/>
    <property type="evidence" value="ECO:0007669"/>
    <property type="project" value="TreeGrafter"/>
</dbReference>
<dbReference type="EMBL" id="QYUL01000001">
    <property type="protein sequence ID" value="RJF83572.1"/>
    <property type="molecule type" value="Genomic_DNA"/>
</dbReference>
<gene>
    <name evidence="3" type="ORF">D3877_02665</name>
</gene>
<dbReference type="SUPFAM" id="SSF53756">
    <property type="entry name" value="UDP-Glycosyltransferase/glycogen phosphorylase"/>
    <property type="match status" value="1"/>
</dbReference>
<feature type="domain" description="Glycosyl transferase family 1" evidence="2">
    <location>
        <begin position="46"/>
        <end position="143"/>
    </location>
</feature>
<keyword evidence="1 3" id="KW-0808">Transferase</keyword>
<name>A0A418W0M3_9PROT</name>
<evidence type="ECO:0000313" key="3">
    <source>
        <dbReference type="EMBL" id="RJF83572.1"/>
    </source>
</evidence>
<sequence length="177" mass="19378">MVKSMAFIRSRAFLAAAGGFCRKISHRGRRCIGGSGNSFGDRALPSRRVVFLGHLPYDHYVAAIQVSRVHVHLTYPFVLSWSMMEAMALGCVVVGSDTAPVRDVIRDGENGLLADFFTPETIADRVVDVLRDPGAFAALGRAACETAIDGYNLPDCLARQIGLLRPSRRQVRRTACR</sequence>
<dbReference type="OrthoDB" id="9793726at2"/>
<dbReference type="PANTHER" id="PTHR46401">
    <property type="entry name" value="GLYCOSYLTRANSFERASE WBBK-RELATED"/>
    <property type="match status" value="1"/>
</dbReference>
<protein>
    <submittedName>
        <fullName evidence="3">Glycosyltransferase</fullName>
    </submittedName>
</protein>
<dbReference type="Gene3D" id="3.40.50.2000">
    <property type="entry name" value="Glycogen Phosphorylase B"/>
    <property type="match status" value="1"/>
</dbReference>
<proteinExistence type="predicted"/>
<comment type="caution">
    <text evidence="3">The sequence shown here is derived from an EMBL/GenBank/DDBJ whole genome shotgun (WGS) entry which is preliminary data.</text>
</comment>
<dbReference type="Proteomes" id="UP000283458">
    <property type="component" value="Unassembled WGS sequence"/>
</dbReference>
<dbReference type="GO" id="GO:0016757">
    <property type="term" value="F:glycosyltransferase activity"/>
    <property type="evidence" value="ECO:0007669"/>
    <property type="project" value="InterPro"/>
</dbReference>
<dbReference type="InterPro" id="IPR001296">
    <property type="entry name" value="Glyco_trans_1"/>
</dbReference>
<accession>A0A418W0M3</accession>
<organism evidence="3 4">
    <name type="scientific">Azospirillum cavernae</name>
    <dbReference type="NCBI Taxonomy" id="2320860"/>
    <lineage>
        <taxon>Bacteria</taxon>
        <taxon>Pseudomonadati</taxon>
        <taxon>Pseudomonadota</taxon>
        <taxon>Alphaproteobacteria</taxon>
        <taxon>Rhodospirillales</taxon>
        <taxon>Azospirillaceae</taxon>
        <taxon>Azospirillum</taxon>
    </lineage>
</organism>
<dbReference type="AlphaFoldDB" id="A0A418W0M3"/>
<reference evidence="3 4" key="1">
    <citation type="submission" date="2018-09" db="EMBL/GenBank/DDBJ databases">
        <authorList>
            <person name="Zhu H."/>
        </authorList>
    </citation>
    <scope>NUCLEOTIDE SEQUENCE [LARGE SCALE GENOMIC DNA]</scope>
    <source>
        <strain evidence="3 4">K2W22B-5</strain>
    </source>
</reference>
<dbReference type="Pfam" id="PF00534">
    <property type="entry name" value="Glycos_transf_1"/>
    <property type="match status" value="1"/>
</dbReference>
<keyword evidence="4" id="KW-1185">Reference proteome</keyword>
<evidence type="ECO:0000259" key="2">
    <source>
        <dbReference type="Pfam" id="PF00534"/>
    </source>
</evidence>
<dbReference type="PANTHER" id="PTHR46401:SF2">
    <property type="entry name" value="GLYCOSYLTRANSFERASE WBBK-RELATED"/>
    <property type="match status" value="1"/>
</dbReference>